<keyword evidence="1" id="KW-0472">Membrane</keyword>
<evidence type="ECO:0000313" key="3">
    <source>
        <dbReference type="Proteomes" id="UP000597617"/>
    </source>
</evidence>
<dbReference type="EMBL" id="JADQDQ010000004">
    <property type="protein sequence ID" value="MBF9238084.1"/>
    <property type="molecule type" value="Genomic_DNA"/>
</dbReference>
<organism evidence="2 3">
    <name type="scientific">Hymenobacter jeongseonensis</name>
    <dbReference type="NCBI Taxonomy" id="2791027"/>
    <lineage>
        <taxon>Bacteria</taxon>
        <taxon>Pseudomonadati</taxon>
        <taxon>Bacteroidota</taxon>
        <taxon>Cytophagia</taxon>
        <taxon>Cytophagales</taxon>
        <taxon>Hymenobacteraceae</taxon>
        <taxon>Hymenobacter</taxon>
    </lineage>
</organism>
<proteinExistence type="predicted"/>
<dbReference type="RefSeq" id="WP_196282449.1">
    <property type="nucleotide sequence ID" value="NZ_JADQDQ010000004.1"/>
</dbReference>
<reference evidence="2 3" key="1">
    <citation type="submission" date="2020-11" db="EMBL/GenBank/DDBJ databases">
        <authorList>
            <person name="Kim M.K."/>
        </authorList>
    </citation>
    <scope>NUCLEOTIDE SEQUENCE [LARGE SCALE GENOMIC DNA]</scope>
    <source>
        <strain evidence="2 3">BT683</strain>
    </source>
</reference>
<keyword evidence="3" id="KW-1185">Reference proteome</keyword>
<protein>
    <submittedName>
        <fullName evidence="2">Uncharacterized protein</fullName>
    </submittedName>
</protein>
<keyword evidence="1" id="KW-0812">Transmembrane</keyword>
<sequence length="64" mass="6940">MSLPPRIMHPARFSLLLNVAGALLAVAGATLRLNHLISFGLCFALMTAAMLATWGARRVRKTLH</sequence>
<evidence type="ECO:0000313" key="2">
    <source>
        <dbReference type="EMBL" id="MBF9238084.1"/>
    </source>
</evidence>
<evidence type="ECO:0000256" key="1">
    <source>
        <dbReference type="SAM" id="Phobius"/>
    </source>
</evidence>
<accession>A0ABS0IJ90</accession>
<comment type="caution">
    <text evidence="2">The sequence shown here is derived from an EMBL/GenBank/DDBJ whole genome shotgun (WGS) entry which is preliminary data.</text>
</comment>
<dbReference type="Proteomes" id="UP000597617">
    <property type="component" value="Unassembled WGS sequence"/>
</dbReference>
<gene>
    <name evidence="2" type="ORF">I2I05_11825</name>
</gene>
<keyword evidence="1" id="KW-1133">Transmembrane helix</keyword>
<feature type="transmembrane region" description="Helical" evidence="1">
    <location>
        <begin position="38"/>
        <end position="56"/>
    </location>
</feature>
<name>A0ABS0IJ90_9BACT</name>